<feature type="compositionally biased region" description="Low complexity" evidence="2">
    <location>
        <begin position="445"/>
        <end position="462"/>
    </location>
</feature>
<evidence type="ECO:0000259" key="3">
    <source>
        <dbReference type="PROSITE" id="PS50102"/>
    </source>
</evidence>
<feature type="compositionally biased region" description="Polar residues" evidence="2">
    <location>
        <begin position="332"/>
        <end position="345"/>
    </location>
</feature>
<sequence length="744" mass="82763">MSRREAYNLYSVFVGHLSMSVSKAELFELFSGCGEVEDVFIGDSGSSQYSYGFVRFREVESVFKAVKTLHRWPLKGVKIVVDVAKDTGDKIKKEGEIKINIDKLSSSTSLSAPLVRDRLYMGTKSSIIQDVVQLGRLKETYASLSVEAKQHTGAFSGHKSLSVTDIETFMEDVEQSNGIKSDCYEGKIHSDVTPDSVYQALLNSDDMDPAFGMQRSNQFLSALRVVMGNVASFLKDHELLSAEAGEMFDLCNRKEQNEEEEEEEKYEEESSSGSSSSHSQRKAYRDSGFESELETKPREPESPESELCPVFDNLTSPNQEGPKSSPHLQKEIIQSQSSKCSSTETESMEDLKQFEDDTQKSGERRSDWVLEEPEQKTFKSLGELIPMKQNSIEKVKEMVNPELHGVQLRVDSILKKEKANKPDDILDIDTPMGKQEDIRVEEENTVSSVSSLSSSTGSSQSTKLQRSNYYRPLSPVAPDLSIISSALHSKPSKPYSGVQCSNNTLVTCRPKSIPIVEPIVDRLPNAISSPITESFYVDTSPVTSSSPIIIPLYEDESSTSVLLNEKHELSPPNVPNHHVNSAPPINDFVSKTDSSEISVDQESRDVQTSTSIRHPVFHKSISDSCVTSLQNYTRSPPNDGSSKTSRSPELEASQRLDLSELFVSCNGKKQGVNTKQLCLNEMFRSCNGKKWELPVENQLCLHAKIDAPQTHLPKGVSFEECQRNSETVKLGRGRGLDSLRKTLK</sequence>
<feature type="compositionally biased region" description="Polar residues" evidence="2">
    <location>
        <begin position="629"/>
        <end position="645"/>
    </location>
</feature>
<dbReference type="InterPro" id="IPR012677">
    <property type="entry name" value="Nucleotide-bd_a/b_plait_sf"/>
</dbReference>
<dbReference type="Proteomes" id="UP000005408">
    <property type="component" value="Unassembled WGS sequence"/>
</dbReference>
<organism evidence="4 5">
    <name type="scientific">Magallana gigas</name>
    <name type="common">Pacific oyster</name>
    <name type="synonym">Crassostrea gigas</name>
    <dbReference type="NCBI Taxonomy" id="29159"/>
    <lineage>
        <taxon>Eukaryota</taxon>
        <taxon>Metazoa</taxon>
        <taxon>Spiralia</taxon>
        <taxon>Lophotrochozoa</taxon>
        <taxon>Mollusca</taxon>
        <taxon>Bivalvia</taxon>
        <taxon>Autobranchia</taxon>
        <taxon>Pteriomorphia</taxon>
        <taxon>Ostreida</taxon>
        <taxon>Ostreoidea</taxon>
        <taxon>Ostreidae</taxon>
        <taxon>Magallana</taxon>
    </lineage>
</organism>
<accession>A0A8W8LD57</accession>
<feature type="compositionally biased region" description="Polar residues" evidence="2">
    <location>
        <begin position="313"/>
        <end position="322"/>
    </location>
</feature>
<dbReference type="InterPro" id="IPR000504">
    <property type="entry name" value="RRM_dom"/>
</dbReference>
<feature type="compositionally biased region" description="Basic and acidic residues" evidence="2">
    <location>
        <begin position="283"/>
        <end position="301"/>
    </location>
</feature>
<dbReference type="Gene3D" id="3.30.70.330">
    <property type="match status" value="1"/>
</dbReference>
<dbReference type="SUPFAM" id="SSF54928">
    <property type="entry name" value="RNA-binding domain, RBD"/>
    <property type="match status" value="1"/>
</dbReference>
<dbReference type="GO" id="GO:0003723">
    <property type="term" value="F:RNA binding"/>
    <property type="evidence" value="ECO:0007669"/>
    <property type="project" value="UniProtKB-UniRule"/>
</dbReference>
<feature type="region of interest" description="Disordered" evidence="2">
    <location>
        <begin position="592"/>
        <end position="612"/>
    </location>
</feature>
<dbReference type="OMA" id="VECAHNT"/>
<dbReference type="CDD" id="cd00590">
    <property type="entry name" value="RRM_SF"/>
    <property type="match status" value="1"/>
</dbReference>
<feature type="region of interest" description="Disordered" evidence="2">
    <location>
        <begin position="444"/>
        <end position="465"/>
    </location>
</feature>
<dbReference type="InterPro" id="IPR035979">
    <property type="entry name" value="RBD_domain_sf"/>
</dbReference>
<proteinExistence type="predicted"/>
<feature type="region of interest" description="Disordered" evidence="2">
    <location>
        <begin position="254"/>
        <end position="372"/>
    </location>
</feature>
<evidence type="ECO:0000313" key="4">
    <source>
        <dbReference type="EnsemblMetazoa" id="G27727.1:cds"/>
    </source>
</evidence>
<name>A0A8W8LD57_MAGGI</name>
<protein>
    <recommendedName>
        <fullName evidence="3">RRM domain-containing protein</fullName>
    </recommendedName>
</protein>
<evidence type="ECO:0000256" key="1">
    <source>
        <dbReference type="PROSITE-ProRule" id="PRU00176"/>
    </source>
</evidence>
<keyword evidence="1" id="KW-0694">RNA-binding</keyword>
<dbReference type="PANTHER" id="PTHR23147">
    <property type="entry name" value="SERINE/ARGININE RICH SPLICING FACTOR"/>
    <property type="match status" value="1"/>
</dbReference>
<feature type="domain" description="RRM" evidence="3">
    <location>
        <begin position="10"/>
        <end position="86"/>
    </location>
</feature>
<dbReference type="EnsemblMetazoa" id="G27727.1">
    <property type="protein sequence ID" value="G27727.1:cds"/>
    <property type="gene ID" value="G27727"/>
</dbReference>
<evidence type="ECO:0000313" key="5">
    <source>
        <dbReference type="Proteomes" id="UP000005408"/>
    </source>
</evidence>
<feature type="compositionally biased region" description="Basic and acidic residues" evidence="2">
    <location>
        <begin position="349"/>
        <end position="372"/>
    </location>
</feature>
<reference evidence="4" key="1">
    <citation type="submission" date="2022-08" db="UniProtKB">
        <authorList>
            <consortium name="EnsemblMetazoa"/>
        </authorList>
    </citation>
    <scope>IDENTIFICATION</scope>
    <source>
        <strain evidence="4">05x7-T-G4-1.051#20</strain>
    </source>
</reference>
<dbReference type="SMART" id="SM00360">
    <property type="entry name" value="RRM"/>
    <property type="match status" value="1"/>
</dbReference>
<evidence type="ECO:0000256" key="2">
    <source>
        <dbReference type="SAM" id="MobiDB-lite"/>
    </source>
</evidence>
<feature type="region of interest" description="Disordered" evidence="2">
    <location>
        <begin position="629"/>
        <end position="652"/>
    </location>
</feature>
<keyword evidence="5" id="KW-1185">Reference proteome</keyword>
<dbReference type="Pfam" id="PF00076">
    <property type="entry name" value="RRM_1"/>
    <property type="match status" value="1"/>
</dbReference>
<dbReference type="AlphaFoldDB" id="A0A8W8LD57"/>
<feature type="compositionally biased region" description="Acidic residues" evidence="2">
    <location>
        <begin position="257"/>
        <end position="270"/>
    </location>
</feature>
<dbReference type="PROSITE" id="PS50102">
    <property type="entry name" value="RRM"/>
    <property type="match status" value="1"/>
</dbReference>
<dbReference type="InterPro" id="IPR050907">
    <property type="entry name" value="SRSF"/>
</dbReference>